<dbReference type="AlphaFoldDB" id="A0A4Y9XMC0"/>
<sequence length="95" mass="10429">MSDSSVASVEINDALFCPHFKEVCATCSFDGREENDTFFGFDPINREGIEAPASSVNKEGQYVCKKHGSAACTQCYGWKKQITRARTAAKKAGRK</sequence>
<dbReference type="Proteomes" id="UP000298390">
    <property type="component" value="Unassembled WGS sequence"/>
</dbReference>
<proteinExistence type="predicted"/>
<name>A0A4Y9XMC0_9APHY</name>
<gene>
    <name evidence="1" type="ORF">EVJ58_g10569</name>
</gene>
<reference evidence="1 2" key="1">
    <citation type="submission" date="2019-01" db="EMBL/GenBank/DDBJ databases">
        <title>Genome sequencing of the rare red list fungi Fomitopsis rosea.</title>
        <authorList>
            <person name="Buettner E."/>
            <person name="Kellner H."/>
        </authorList>
    </citation>
    <scope>NUCLEOTIDE SEQUENCE [LARGE SCALE GENOMIC DNA]</scope>
    <source>
        <strain evidence="1 2">DSM 105464</strain>
    </source>
</reference>
<evidence type="ECO:0000313" key="2">
    <source>
        <dbReference type="Proteomes" id="UP000298390"/>
    </source>
</evidence>
<organism evidence="1 2">
    <name type="scientific">Rhodofomes roseus</name>
    <dbReference type="NCBI Taxonomy" id="34475"/>
    <lineage>
        <taxon>Eukaryota</taxon>
        <taxon>Fungi</taxon>
        <taxon>Dikarya</taxon>
        <taxon>Basidiomycota</taxon>
        <taxon>Agaricomycotina</taxon>
        <taxon>Agaricomycetes</taxon>
        <taxon>Polyporales</taxon>
        <taxon>Rhodofomes</taxon>
    </lineage>
</organism>
<dbReference type="EMBL" id="SEKV01001187">
    <property type="protein sequence ID" value="TFY51434.1"/>
    <property type="molecule type" value="Genomic_DNA"/>
</dbReference>
<comment type="caution">
    <text evidence="1">The sequence shown here is derived from an EMBL/GenBank/DDBJ whole genome shotgun (WGS) entry which is preliminary data.</text>
</comment>
<protein>
    <submittedName>
        <fullName evidence="1">Uncharacterized protein</fullName>
    </submittedName>
</protein>
<evidence type="ECO:0000313" key="1">
    <source>
        <dbReference type="EMBL" id="TFY51434.1"/>
    </source>
</evidence>
<accession>A0A4Y9XMC0</accession>